<dbReference type="Gene3D" id="3.20.20.140">
    <property type="entry name" value="Metal-dependent hydrolases"/>
    <property type="match status" value="1"/>
</dbReference>
<organism evidence="3 4">
    <name type="scientific">Chitinophaga barathri</name>
    <dbReference type="NCBI Taxonomy" id="1647451"/>
    <lineage>
        <taxon>Bacteria</taxon>
        <taxon>Pseudomonadati</taxon>
        <taxon>Bacteroidota</taxon>
        <taxon>Chitinophagia</taxon>
        <taxon>Chitinophagales</taxon>
        <taxon>Chitinophagaceae</taxon>
        <taxon>Chitinophaga</taxon>
    </lineage>
</organism>
<protein>
    <submittedName>
        <fullName evidence="3">Amidohydrolase</fullName>
    </submittedName>
</protein>
<proteinExistence type="predicted"/>
<feature type="domain" description="Amidohydrolase-related" evidence="2">
    <location>
        <begin position="70"/>
        <end position="389"/>
    </location>
</feature>
<accession>A0A3N4MXM2</accession>
<comment type="caution">
    <text evidence="3">The sequence shown here is derived from an EMBL/GenBank/DDBJ whole genome shotgun (WGS) entry which is preliminary data.</text>
</comment>
<dbReference type="Proteomes" id="UP000279089">
    <property type="component" value="Unassembled WGS sequence"/>
</dbReference>
<evidence type="ECO:0000259" key="2">
    <source>
        <dbReference type="Pfam" id="PF01979"/>
    </source>
</evidence>
<dbReference type="PANTHER" id="PTHR43794:SF11">
    <property type="entry name" value="AMIDOHYDROLASE-RELATED DOMAIN-CONTAINING PROTEIN"/>
    <property type="match status" value="1"/>
</dbReference>
<reference evidence="4" key="1">
    <citation type="submission" date="2018-11" db="EMBL/GenBank/DDBJ databases">
        <title>Chitinophaga lutea sp.nov., isolate from arsenic contaminated soil.</title>
        <authorList>
            <person name="Zong Y."/>
        </authorList>
    </citation>
    <scope>NUCLEOTIDE SEQUENCE [LARGE SCALE GENOMIC DNA]</scope>
    <source>
        <strain evidence="4">YLT18</strain>
    </source>
</reference>
<evidence type="ECO:0000313" key="3">
    <source>
        <dbReference type="EMBL" id="RPD40153.1"/>
    </source>
</evidence>
<dbReference type="InterPro" id="IPR032466">
    <property type="entry name" value="Metal_Hydrolase"/>
</dbReference>
<dbReference type="InterPro" id="IPR050287">
    <property type="entry name" value="MTA/SAH_deaminase"/>
</dbReference>
<dbReference type="InterPro" id="IPR006680">
    <property type="entry name" value="Amidohydro-rel"/>
</dbReference>
<name>A0A3N4MXM2_9BACT</name>
<dbReference type="GO" id="GO:0016787">
    <property type="term" value="F:hydrolase activity"/>
    <property type="evidence" value="ECO:0007669"/>
    <property type="project" value="UniProtKB-KW"/>
</dbReference>
<dbReference type="PANTHER" id="PTHR43794">
    <property type="entry name" value="AMINOHYDROLASE SSNA-RELATED"/>
    <property type="match status" value="1"/>
</dbReference>
<dbReference type="Pfam" id="PF01979">
    <property type="entry name" value="Amidohydro_1"/>
    <property type="match status" value="1"/>
</dbReference>
<keyword evidence="1 3" id="KW-0378">Hydrolase</keyword>
<dbReference type="SUPFAM" id="SSF51556">
    <property type="entry name" value="Metallo-dependent hydrolases"/>
    <property type="match status" value="1"/>
</dbReference>
<gene>
    <name evidence="3" type="ORF">EG028_15990</name>
</gene>
<sequence length="400" mass="43838">MPINKKGEAARSFLNVNSESMIKLTAGDIFDGQKFLGADRCLILDEDGAVSAIVPRSWAGEGIIEVEGWLCPGFINTHCHLELSHMKGLIPEGTGLPLFLQSVMEQRETPPPEAVLDAMDKAVAAMKAEGIVAVGDICNTAASLPLKTRPGMYWHSFVECMGFIDAAAPRRLEHSLAVLARFREKGMPGSLVPHAPYSVSATLFKLLAGMENNIPVTIHNQESASEDSLYRSKTGAFLDFYKHFNMDISGFGMTGKTSLQSYLPYFSSTPRMLLVHNTYTQPEDIRYATAREQEIFWCLCPNANLYIESRLPDVTAFISEGARITLGTDSLASNRQLSIWAEINTIHQHFPEIPMATILQWATLNGAKALGISATYGSLEKGKKPGLVQIHNGNAKAYTI</sequence>
<dbReference type="EMBL" id="RMBX01000008">
    <property type="protein sequence ID" value="RPD40153.1"/>
    <property type="molecule type" value="Genomic_DNA"/>
</dbReference>
<evidence type="ECO:0000256" key="1">
    <source>
        <dbReference type="ARBA" id="ARBA00022801"/>
    </source>
</evidence>
<keyword evidence="4" id="KW-1185">Reference proteome</keyword>
<evidence type="ECO:0000313" key="4">
    <source>
        <dbReference type="Proteomes" id="UP000279089"/>
    </source>
</evidence>
<dbReference type="AlphaFoldDB" id="A0A3N4MXM2"/>